<dbReference type="Proteomes" id="UP001054945">
    <property type="component" value="Unassembled WGS sequence"/>
</dbReference>
<name>A0AAV4RVH0_CAEEX</name>
<gene>
    <name evidence="2" type="ORF">CEXT_137331</name>
</gene>
<evidence type="ECO:0000313" key="2">
    <source>
        <dbReference type="EMBL" id="GIY25873.1"/>
    </source>
</evidence>
<comment type="caution">
    <text evidence="2">The sequence shown here is derived from an EMBL/GenBank/DDBJ whole genome shotgun (WGS) entry which is preliminary data.</text>
</comment>
<keyword evidence="3" id="KW-1185">Reference proteome</keyword>
<evidence type="ECO:0000313" key="3">
    <source>
        <dbReference type="Proteomes" id="UP001054945"/>
    </source>
</evidence>
<dbReference type="AlphaFoldDB" id="A0AAV4RVH0"/>
<feature type="non-terminal residue" evidence="2">
    <location>
        <position position="84"/>
    </location>
</feature>
<dbReference type="EMBL" id="BPLR01008595">
    <property type="protein sequence ID" value="GIY25873.1"/>
    <property type="molecule type" value="Genomic_DNA"/>
</dbReference>
<evidence type="ECO:0000256" key="1">
    <source>
        <dbReference type="SAM" id="MobiDB-lite"/>
    </source>
</evidence>
<sequence length="84" mass="9387">MRKQKDFEILNKEAETRAALEKKKENEVTPVPTADPQMNGAAIRRKIPTPDDDEGFTRPLRNSPSIGLVEEVTPPTLTKKARAC</sequence>
<organism evidence="2 3">
    <name type="scientific">Caerostris extrusa</name>
    <name type="common">Bark spider</name>
    <name type="synonym">Caerostris bankana</name>
    <dbReference type="NCBI Taxonomy" id="172846"/>
    <lineage>
        <taxon>Eukaryota</taxon>
        <taxon>Metazoa</taxon>
        <taxon>Ecdysozoa</taxon>
        <taxon>Arthropoda</taxon>
        <taxon>Chelicerata</taxon>
        <taxon>Arachnida</taxon>
        <taxon>Araneae</taxon>
        <taxon>Araneomorphae</taxon>
        <taxon>Entelegynae</taxon>
        <taxon>Araneoidea</taxon>
        <taxon>Araneidae</taxon>
        <taxon>Caerostris</taxon>
    </lineage>
</organism>
<protein>
    <submittedName>
        <fullName evidence="2">Uncharacterized protein</fullName>
    </submittedName>
</protein>
<reference evidence="2 3" key="1">
    <citation type="submission" date="2021-06" db="EMBL/GenBank/DDBJ databases">
        <title>Caerostris extrusa draft genome.</title>
        <authorList>
            <person name="Kono N."/>
            <person name="Arakawa K."/>
        </authorList>
    </citation>
    <scope>NUCLEOTIDE SEQUENCE [LARGE SCALE GENOMIC DNA]</scope>
</reference>
<proteinExistence type="predicted"/>
<feature type="region of interest" description="Disordered" evidence="1">
    <location>
        <begin position="21"/>
        <end position="67"/>
    </location>
</feature>
<accession>A0AAV4RVH0</accession>